<protein>
    <recommendedName>
        <fullName evidence="10">Replication factor A C-terminal domain-containing protein</fullName>
    </recommendedName>
</protein>
<comment type="similarity">
    <text evidence="1">Belongs to the replication factor A protein 1 family.</text>
</comment>
<evidence type="ECO:0000259" key="7">
    <source>
        <dbReference type="Pfam" id="PF08646"/>
    </source>
</evidence>
<dbReference type="PANTHER" id="PTHR47165:SF4">
    <property type="entry name" value="OS03G0429900 PROTEIN"/>
    <property type="match status" value="1"/>
</dbReference>
<keyword evidence="9" id="KW-1185">Reference proteome</keyword>
<dbReference type="Proteomes" id="UP000824120">
    <property type="component" value="Chromosome 12"/>
</dbReference>
<dbReference type="GO" id="GO:0003677">
    <property type="term" value="F:DNA binding"/>
    <property type="evidence" value="ECO:0007669"/>
    <property type="project" value="UniProtKB-KW"/>
</dbReference>
<dbReference type="InterPro" id="IPR013955">
    <property type="entry name" value="Rep_factor-A_C"/>
</dbReference>
<dbReference type="Gene3D" id="2.40.50.140">
    <property type="entry name" value="Nucleic acid-binding proteins"/>
    <property type="match status" value="3"/>
</dbReference>
<dbReference type="Pfam" id="PF08646">
    <property type="entry name" value="Rep_fac-A_C"/>
    <property type="match status" value="1"/>
</dbReference>
<dbReference type="CDD" id="cd04476">
    <property type="entry name" value="RPA1_DBD_C"/>
    <property type="match status" value="1"/>
</dbReference>
<feature type="domain" description="Replication factor A C-terminal" evidence="7">
    <location>
        <begin position="289"/>
        <end position="399"/>
    </location>
</feature>
<feature type="domain" description="Replication protein A 70 kDa DNA-binding subunit B/D first OB fold" evidence="6">
    <location>
        <begin position="2"/>
        <end position="94"/>
    </location>
</feature>
<keyword evidence="5" id="KW-0238">DNA-binding</keyword>
<dbReference type="InterPro" id="IPR047192">
    <property type="entry name" value="Euk_RPA1_DBD_C"/>
</dbReference>
<sequence length="506" mass="58621">MNWNLKVRVVRFWTTPDKYKLDIPYSMELILQDEKGDRIHASIDKYTIKYFRDKIYDHGLYRMKYFVIASYNSKFKSNSHKHKLIFTQNTIVTKLEDSSFHMDVFKLRTFDEVAIQHNIDENQLIDVVGHVVSYEPIQLSKQGDNSSSFMNIVVEDEKKNNLPATLWGDLFFQMQSHLSGSTDEPLIVVLQLMKTHKFRDTYSIRSCWYQTKLWINTDLSQSFDFKNKLIASGEYEKVSQTSSQKHISISEELSTGMVSFKFIKDFLQCTEESTYWIAVKIVCLELGHKWSYLACKKCITKVDPLGDKYYCLKCNVEVISVIHRYQLQIHVTDETGFISLLLWNKEVLQLIGKTAKELKEGLIGDADNGYPTELDTLIEKNLMFKVQIKDSNINKNDNVYKVVKFIDDEALLKKYCHPSLIHSLTEASLDCEQSIDEDKLIKTPIKNSISDCVSSQIEDVIDLTEKLYPNNGKHVGVRPTHADDEGLNVKLPSNKLRKVIKKEKKA</sequence>
<gene>
    <name evidence="8" type="ORF">H5410_063934</name>
</gene>
<keyword evidence="2" id="KW-0479">Metal-binding</keyword>
<accession>A0A9J5WGT5</accession>
<dbReference type="GO" id="GO:0008270">
    <property type="term" value="F:zinc ion binding"/>
    <property type="evidence" value="ECO:0007669"/>
    <property type="project" value="UniProtKB-KW"/>
</dbReference>
<keyword evidence="3" id="KW-0863">Zinc-finger</keyword>
<dbReference type="AlphaFoldDB" id="A0A9J5WGT5"/>
<comment type="caution">
    <text evidence="8">The sequence shown here is derived from an EMBL/GenBank/DDBJ whole genome shotgun (WGS) entry which is preliminary data.</text>
</comment>
<evidence type="ECO:0000256" key="1">
    <source>
        <dbReference type="ARBA" id="ARBA00005690"/>
    </source>
</evidence>
<reference evidence="8 9" key="1">
    <citation type="submission" date="2020-09" db="EMBL/GenBank/DDBJ databases">
        <title>De no assembly of potato wild relative species, Solanum commersonii.</title>
        <authorList>
            <person name="Cho K."/>
        </authorList>
    </citation>
    <scope>NUCLEOTIDE SEQUENCE [LARGE SCALE GENOMIC DNA]</scope>
    <source>
        <strain evidence="8">LZ3.2</strain>
        <tissue evidence="8">Leaf</tissue>
    </source>
</reference>
<keyword evidence="4" id="KW-0862">Zinc</keyword>
<evidence type="ECO:0008006" key="10">
    <source>
        <dbReference type="Google" id="ProtNLM"/>
    </source>
</evidence>
<evidence type="ECO:0000259" key="6">
    <source>
        <dbReference type="Pfam" id="PF02721"/>
    </source>
</evidence>
<proteinExistence type="inferred from homology"/>
<evidence type="ECO:0000256" key="2">
    <source>
        <dbReference type="ARBA" id="ARBA00022723"/>
    </source>
</evidence>
<evidence type="ECO:0000256" key="4">
    <source>
        <dbReference type="ARBA" id="ARBA00022833"/>
    </source>
</evidence>
<dbReference type="OrthoDB" id="1434713at2759"/>
<dbReference type="InterPro" id="IPR003871">
    <property type="entry name" value="RFA1B/D_OB_1st"/>
</dbReference>
<evidence type="ECO:0000256" key="3">
    <source>
        <dbReference type="ARBA" id="ARBA00022771"/>
    </source>
</evidence>
<organism evidence="8 9">
    <name type="scientific">Solanum commersonii</name>
    <name type="common">Commerson's wild potato</name>
    <name type="synonym">Commerson's nightshade</name>
    <dbReference type="NCBI Taxonomy" id="4109"/>
    <lineage>
        <taxon>Eukaryota</taxon>
        <taxon>Viridiplantae</taxon>
        <taxon>Streptophyta</taxon>
        <taxon>Embryophyta</taxon>
        <taxon>Tracheophyta</taxon>
        <taxon>Spermatophyta</taxon>
        <taxon>Magnoliopsida</taxon>
        <taxon>eudicotyledons</taxon>
        <taxon>Gunneridae</taxon>
        <taxon>Pentapetalae</taxon>
        <taxon>asterids</taxon>
        <taxon>lamiids</taxon>
        <taxon>Solanales</taxon>
        <taxon>Solanaceae</taxon>
        <taxon>Solanoideae</taxon>
        <taxon>Solaneae</taxon>
        <taxon>Solanum</taxon>
    </lineage>
</organism>
<name>A0A9J5WGT5_SOLCO</name>
<evidence type="ECO:0000313" key="8">
    <source>
        <dbReference type="EMBL" id="KAG5574168.1"/>
    </source>
</evidence>
<evidence type="ECO:0000256" key="5">
    <source>
        <dbReference type="ARBA" id="ARBA00023125"/>
    </source>
</evidence>
<dbReference type="PANTHER" id="PTHR47165">
    <property type="entry name" value="OS03G0429900 PROTEIN"/>
    <property type="match status" value="1"/>
</dbReference>
<evidence type="ECO:0000313" key="9">
    <source>
        <dbReference type="Proteomes" id="UP000824120"/>
    </source>
</evidence>
<dbReference type="EMBL" id="JACXVP010000012">
    <property type="protein sequence ID" value="KAG5574168.1"/>
    <property type="molecule type" value="Genomic_DNA"/>
</dbReference>
<dbReference type="Pfam" id="PF02721">
    <property type="entry name" value="DUF223"/>
    <property type="match status" value="1"/>
</dbReference>
<dbReference type="InterPro" id="IPR012340">
    <property type="entry name" value="NA-bd_OB-fold"/>
</dbReference>
<dbReference type="SUPFAM" id="SSF50249">
    <property type="entry name" value="Nucleic acid-binding proteins"/>
    <property type="match status" value="3"/>
</dbReference>
<dbReference type="CDD" id="cd04480">
    <property type="entry name" value="RPA1_DBD_A_like"/>
    <property type="match status" value="1"/>
</dbReference>